<comment type="caution">
    <text evidence="1">The sequence shown here is derived from an EMBL/GenBank/DDBJ whole genome shotgun (WGS) entry which is preliminary data.</text>
</comment>
<accession>A0A1E7LKX7</accession>
<dbReference type="EMBL" id="LJGZ01000100">
    <property type="protein sequence ID" value="OEV16867.1"/>
    <property type="molecule type" value="Genomic_DNA"/>
</dbReference>
<proteinExistence type="predicted"/>
<protein>
    <submittedName>
        <fullName evidence="1">Uncharacterized protein</fullName>
    </submittedName>
</protein>
<dbReference type="AlphaFoldDB" id="A0A1E7LKX7"/>
<dbReference type="Proteomes" id="UP000175971">
    <property type="component" value="Unassembled WGS sequence"/>
</dbReference>
<gene>
    <name evidence="1" type="ORF">AN221_29695</name>
</gene>
<evidence type="ECO:0000313" key="1">
    <source>
        <dbReference type="EMBL" id="OEV16867.1"/>
    </source>
</evidence>
<keyword evidence="2" id="KW-1185">Reference proteome</keyword>
<evidence type="ECO:0000313" key="2">
    <source>
        <dbReference type="Proteomes" id="UP000175971"/>
    </source>
</evidence>
<organism evidence="1 2">
    <name type="scientific">Streptomyces nanshensis</name>
    <dbReference type="NCBI Taxonomy" id="518642"/>
    <lineage>
        <taxon>Bacteria</taxon>
        <taxon>Bacillati</taxon>
        <taxon>Actinomycetota</taxon>
        <taxon>Actinomycetes</taxon>
        <taxon>Kitasatosporales</taxon>
        <taxon>Streptomycetaceae</taxon>
        <taxon>Streptomyces</taxon>
    </lineage>
</organism>
<reference evidence="1 2" key="1">
    <citation type="journal article" date="2016" name="Front. Microbiol.">
        <title>Comparative Genomics Analysis of Streptomyces Species Reveals Their Adaptation to the Marine Environment and Their Diversity at the Genomic Level.</title>
        <authorList>
            <person name="Tian X."/>
            <person name="Zhang Z."/>
            <person name="Yang T."/>
            <person name="Chen M."/>
            <person name="Li J."/>
            <person name="Chen F."/>
            <person name="Yang J."/>
            <person name="Li W."/>
            <person name="Zhang B."/>
            <person name="Zhang Z."/>
            <person name="Wu J."/>
            <person name="Zhang C."/>
            <person name="Long L."/>
            <person name="Xiao J."/>
        </authorList>
    </citation>
    <scope>NUCLEOTIDE SEQUENCE [LARGE SCALE GENOMIC DNA]</scope>
    <source>
        <strain evidence="1 2">SCSIO M10372</strain>
    </source>
</reference>
<name>A0A1E7LKX7_9ACTN</name>
<sequence length="60" mass="6418">MTPADLATAPTATWLKQLHAAGVPAREVVTDLAALPQDPALSPYFTHDGYARPTPPWSFS</sequence>